<proteinExistence type="inferred from homology"/>
<feature type="region of interest" description="Disordered" evidence="2">
    <location>
        <begin position="383"/>
        <end position="436"/>
    </location>
</feature>
<protein>
    <submittedName>
        <fullName evidence="4">Alpha-amylase family glycosyl hydrolase</fullName>
    </submittedName>
</protein>
<dbReference type="InterPro" id="IPR006047">
    <property type="entry name" value="GH13_cat_dom"/>
</dbReference>
<gene>
    <name evidence="4" type="ORF">GCM10023198_26010</name>
</gene>
<dbReference type="PANTHER" id="PTHR10357">
    <property type="entry name" value="ALPHA-AMYLASE FAMILY MEMBER"/>
    <property type="match status" value="1"/>
</dbReference>
<dbReference type="SUPFAM" id="SSF51445">
    <property type="entry name" value="(Trans)glycosidases"/>
    <property type="match status" value="1"/>
</dbReference>
<accession>A0ABP8XD47</accession>
<dbReference type="RefSeq" id="WP_253867660.1">
    <property type="nucleotide sequence ID" value="NZ_BAABHM010000011.1"/>
</dbReference>
<dbReference type="GO" id="GO:0016787">
    <property type="term" value="F:hydrolase activity"/>
    <property type="evidence" value="ECO:0007669"/>
    <property type="project" value="UniProtKB-KW"/>
</dbReference>
<reference evidence="5" key="1">
    <citation type="journal article" date="2019" name="Int. J. Syst. Evol. Microbiol.">
        <title>The Global Catalogue of Microorganisms (GCM) 10K type strain sequencing project: providing services to taxonomists for standard genome sequencing and annotation.</title>
        <authorList>
            <consortium name="The Broad Institute Genomics Platform"/>
            <consortium name="The Broad Institute Genome Sequencing Center for Infectious Disease"/>
            <person name="Wu L."/>
            <person name="Ma J."/>
        </authorList>
    </citation>
    <scope>NUCLEOTIDE SEQUENCE [LARGE SCALE GENOMIC DNA]</scope>
    <source>
        <strain evidence="5">JCM 17975</strain>
    </source>
</reference>
<comment type="similarity">
    <text evidence="1">Belongs to the glycosyl hydrolase 13 family.</text>
</comment>
<evidence type="ECO:0000256" key="2">
    <source>
        <dbReference type="SAM" id="MobiDB-lite"/>
    </source>
</evidence>
<dbReference type="SMART" id="SM00642">
    <property type="entry name" value="Aamy"/>
    <property type="match status" value="1"/>
</dbReference>
<dbReference type="Gene3D" id="3.90.400.10">
    <property type="entry name" value="Oligo-1,6-glucosidase, Domain 2"/>
    <property type="match status" value="1"/>
</dbReference>
<dbReference type="Proteomes" id="UP001500843">
    <property type="component" value="Unassembled WGS sequence"/>
</dbReference>
<evidence type="ECO:0000256" key="1">
    <source>
        <dbReference type="ARBA" id="ARBA00008061"/>
    </source>
</evidence>
<evidence type="ECO:0000259" key="3">
    <source>
        <dbReference type="SMART" id="SM00642"/>
    </source>
</evidence>
<dbReference type="InterPro" id="IPR017853">
    <property type="entry name" value="GH"/>
</dbReference>
<dbReference type="InterPro" id="IPR045857">
    <property type="entry name" value="O16G_dom_2"/>
</dbReference>
<dbReference type="Gene3D" id="3.20.20.80">
    <property type="entry name" value="Glycosidases"/>
    <property type="match status" value="1"/>
</dbReference>
<evidence type="ECO:0000313" key="5">
    <source>
        <dbReference type="Proteomes" id="UP001500843"/>
    </source>
</evidence>
<dbReference type="Pfam" id="PF00128">
    <property type="entry name" value="Alpha-amylase"/>
    <property type="match status" value="1"/>
</dbReference>
<dbReference type="EMBL" id="BAABHM010000011">
    <property type="protein sequence ID" value="GAA4703446.1"/>
    <property type="molecule type" value="Genomic_DNA"/>
</dbReference>
<organism evidence="4 5">
    <name type="scientific">Promicromonospora umidemergens</name>
    <dbReference type="NCBI Taxonomy" id="629679"/>
    <lineage>
        <taxon>Bacteria</taxon>
        <taxon>Bacillati</taxon>
        <taxon>Actinomycetota</taxon>
        <taxon>Actinomycetes</taxon>
        <taxon>Micrococcales</taxon>
        <taxon>Promicromonosporaceae</taxon>
        <taxon>Promicromonospora</taxon>
    </lineage>
</organism>
<keyword evidence="5" id="KW-1185">Reference proteome</keyword>
<sequence>MTSTAVDLAARLGRTVLYQIYPQSFADADGDGIGDLAGISGRLDYLAWLGVDAIWISPCFVSPFADAGYDVADFFQVAPRYGTNDDLARLTEEAGRRGISVLLDLVAGHTSDQHPWFRASADDPEDHRFIWSDVPVHGFEPGHGTRGGFYLPNFFPVQPALNYGYARLDPAEPWRQPVDAPGPQANREALREIMGHWFDLGVAGFRVDMASSLVKDDPGHVETGKLWREMRSWLDDAYPGRVLVSEWGNPRVSVPAGFHADFFLQFGGDDNGLPMRSLWNNSAGTVNPAWAEVPAWAASDARGDAETFARAWREAAEAIATAGRGGVVGLPTSNHDFTRLVAGERDAEQARVGHVLTLTWPAMPSIYYGDEIGMRYVPDTPTLEGSRLSATYDRSGSRTPMQWGDLPDGTLGPGSPATSTYLPQDPDPGRPTVAGQLGDEDSLLHLVRELIALRHGDHRLDVESPVEVLATAYPMAYLRGGTLAVVLNPGRAEVRLPLDGAANALELFARRCRVEKGEGGPDVVHLAGHGYAVLDLAVERDRSTIRDVDVDELV</sequence>
<comment type="caution">
    <text evidence="4">The sequence shown here is derived from an EMBL/GenBank/DDBJ whole genome shotgun (WGS) entry which is preliminary data.</text>
</comment>
<keyword evidence="4" id="KW-0378">Hydrolase</keyword>
<feature type="compositionally biased region" description="Polar residues" evidence="2">
    <location>
        <begin position="388"/>
        <end position="400"/>
    </location>
</feature>
<feature type="domain" description="Glycosyl hydrolase family 13 catalytic" evidence="3">
    <location>
        <begin position="19"/>
        <end position="398"/>
    </location>
</feature>
<dbReference type="PANTHER" id="PTHR10357:SF179">
    <property type="entry name" value="NEUTRAL AND BASIC AMINO ACID TRANSPORT PROTEIN RBAT"/>
    <property type="match status" value="1"/>
</dbReference>
<name>A0ABP8XD47_9MICO</name>
<evidence type="ECO:0000313" key="4">
    <source>
        <dbReference type="EMBL" id="GAA4703446.1"/>
    </source>
</evidence>